<gene>
    <name evidence="2" type="ORF">B9O19_01454</name>
</gene>
<keyword evidence="3" id="KW-1185">Reference proteome</keyword>
<evidence type="ECO:0000313" key="3">
    <source>
        <dbReference type="Proteomes" id="UP000235589"/>
    </source>
</evidence>
<protein>
    <submittedName>
        <fullName evidence="2">Uncharacterized protein</fullName>
    </submittedName>
</protein>
<feature type="transmembrane region" description="Helical" evidence="1">
    <location>
        <begin position="108"/>
        <end position="138"/>
    </location>
</feature>
<proteinExistence type="predicted"/>
<name>A0A2K9P2X2_9FIRM</name>
<reference evidence="2 3" key="1">
    <citation type="submission" date="2017-04" db="EMBL/GenBank/DDBJ databases">
        <title>Monoglobus pectinilyticus 14 draft genome.</title>
        <authorList>
            <person name="Kim C."/>
            <person name="Rosendale D.I."/>
            <person name="Kelly W.J."/>
            <person name="Tannock G.W."/>
            <person name="Patchett M.L."/>
            <person name="Jordens J.Z."/>
        </authorList>
    </citation>
    <scope>NUCLEOTIDE SEQUENCE [LARGE SCALE GENOMIC DNA]</scope>
    <source>
        <strain evidence="2 3">14</strain>
    </source>
</reference>
<dbReference type="AlphaFoldDB" id="A0A2K9P2X2"/>
<dbReference type="RefSeq" id="WP_102365808.1">
    <property type="nucleotide sequence ID" value="NZ_CP020991.1"/>
</dbReference>
<keyword evidence="1" id="KW-0812">Transmembrane</keyword>
<keyword evidence="1" id="KW-0472">Membrane</keyword>
<sequence length="158" mass="17828">MRCFNCGAEIEPNSVACPRCGAGVRRPNADLTAEQPPLRQPGYNMRPNQPPRGMTPLYSEPIGQPVSVLRWVGRMFLPWIPIVGGLVYFIMIIVWACGDKFDETSKNWAIASIIMIAFNLLVTIVIFCIFYAVFMALFNDASVQRDLQMFFDSVPYNI</sequence>
<accession>A0A2K9P2X2</accession>
<evidence type="ECO:0000313" key="2">
    <source>
        <dbReference type="EMBL" id="AUO19615.1"/>
    </source>
</evidence>
<organism evidence="2 3">
    <name type="scientific">Monoglobus pectinilyticus</name>
    <dbReference type="NCBI Taxonomy" id="1981510"/>
    <lineage>
        <taxon>Bacteria</taxon>
        <taxon>Bacillati</taxon>
        <taxon>Bacillota</taxon>
        <taxon>Clostridia</taxon>
        <taxon>Monoglobales</taxon>
        <taxon>Monoglobaceae</taxon>
        <taxon>Monoglobus</taxon>
    </lineage>
</organism>
<keyword evidence="1" id="KW-1133">Transmembrane helix</keyword>
<evidence type="ECO:0000256" key="1">
    <source>
        <dbReference type="SAM" id="Phobius"/>
    </source>
</evidence>
<dbReference type="Proteomes" id="UP000235589">
    <property type="component" value="Chromosome"/>
</dbReference>
<dbReference type="OrthoDB" id="2943819at2"/>
<dbReference type="KEGG" id="mpec:B9O19_01454"/>
<dbReference type="GeneID" id="98062851"/>
<feature type="transmembrane region" description="Helical" evidence="1">
    <location>
        <begin position="76"/>
        <end position="96"/>
    </location>
</feature>
<dbReference type="EMBL" id="CP020991">
    <property type="protein sequence ID" value="AUO19615.1"/>
    <property type="molecule type" value="Genomic_DNA"/>
</dbReference>